<dbReference type="KEGG" id="hco:LOKO_01369"/>
<evidence type="ECO:0000313" key="1">
    <source>
        <dbReference type="EMBL" id="AMD00437.1"/>
    </source>
</evidence>
<dbReference type="AlphaFoldDB" id="A0A0X8HD50"/>
<evidence type="ECO:0008006" key="3">
    <source>
        <dbReference type="Google" id="ProtNLM"/>
    </source>
</evidence>
<gene>
    <name evidence="1" type="ORF">LOKO_01369</name>
</gene>
<dbReference type="EMBL" id="CP014226">
    <property type="protein sequence ID" value="AMD00437.1"/>
    <property type="molecule type" value="Genomic_DNA"/>
</dbReference>
<sequence>MTTCRSVLPAWMLASVLLALYLITGPALAGSRLLATGGVSQIEGAAGGGLSPWGVLAGNASEGELAATAFASVAPLRDYRLTVGGVALNLHDRLELSLARQRLDLDTLGGRLEQQVAGAKLRLVGDLIYHPWGIWSLGVQHKQLEDGTLPLAVGATSTRGSDIYLSGSKLLLAAVAERNLLLNLTLRSTSANQGGLLGFGGDREGGRSLVAEGAAGIFLTRRWVVGAEYRQMPDNLSFAREDDWRSLYSAYFFSPHLSLTAAALDLGSIAGLDRQRGGYLSIQFAF</sequence>
<protein>
    <recommendedName>
        <fullName evidence="3">DUF3034 domain-containing protein</fullName>
    </recommendedName>
</protein>
<dbReference type="Pfam" id="PF11231">
    <property type="entry name" value="DUF3034"/>
    <property type="match status" value="1"/>
</dbReference>
<proteinExistence type="predicted"/>
<reference evidence="1 2" key="1">
    <citation type="journal article" date="2016" name="Genome Announc.">
        <title>Draft Genome Sequence of 'Halomonas chromatireducens' Strain AGD 8-3, a Haloalkaliphilic Chromate- and Selenite-Reducing Gammaproteobacterium.</title>
        <authorList>
            <person name="Sharko F.S."/>
            <person name="Shapovalova A.A."/>
            <person name="Tsygankova S.V."/>
            <person name="Komova A.V."/>
            <person name="Boulygina E.S."/>
            <person name="Teslyuk A.B."/>
            <person name="Gotovtsev P.M."/>
            <person name="Namsaraev Z.B."/>
            <person name="Khijniak T.V."/>
            <person name="Nedoluzhko A.V."/>
            <person name="Vasilov R.G."/>
        </authorList>
    </citation>
    <scope>NUCLEOTIDE SEQUENCE [LARGE SCALE GENOMIC DNA]</scope>
    <source>
        <strain evidence="1 2">AGD 8-3</strain>
    </source>
</reference>
<dbReference type="OrthoDB" id="9126735at2"/>
<name>A0A0X8HD50_9GAMM</name>
<keyword evidence="2" id="KW-1185">Reference proteome</keyword>
<dbReference type="InterPro" id="IPR021393">
    <property type="entry name" value="DUF3034"/>
</dbReference>
<reference evidence="1 2" key="2">
    <citation type="submission" date="2016-02" db="EMBL/GenBank/DDBJ databases">
        <authorList>
            <person name="Wen L."/>
            <person name="He K."/>
            <person name="Yang H."/>
        </authorList>
    </citation>
    <scope>NUCLEOTIDE SEQUENCE [LARGE SCALE GENOMIC DNA]</scope>
    <source>
        <strain evidence="1 2">AGD 8-3</strain>
    </source>
</reference>
<organism evidence="1 2">
    <name type="scientific">Halomonas chromatireducens</name>
    <dbReference type="NCBI Taxonomy" id="507626"/>
    <lineage>
        <taxon>Bacteria</taxon>
        <taxon>Pseudomonadati</taxon>
        <taxon>Pseudomonadota</taxon>
        <taxon>Gammaproteobacteria</taxon>
        <taxon>Oceanospirillales</taxon>
        <taxon>Halomonadaceae</taxon>
        <taxon>Halomonas</taxon>
    </lineage>
</organism>
<evidence type="ECO:0000313" key="2">
    <source>
        <dbReference type="Proteomes" id="UP000063387"/>
    </source>
</evidence>
<dbReference type="PATRIC" id="fig|507626.3.peg.1354"/>
<dbReference type="RefSeq" id="WP_066446709.1">
    <property type="nucleotide sequence ID" value="NZ_CP014226.1"/>
</dbReference>
<dbReference type="Proteomes" id="UP000063387">
    <property type="component" value="Chromosome"/>
</dbReference>
<dbReference type="STRING" id="507626.LOKO_01369"/>
<accession>A0A0X8HD50</accession>